<evidence type="ECO:0000313" key="1">
    <source>
        <dbReference type="EMBL" id="GBP43753.1"/>
    </source>
</evidence>
<reference evidence="1 2" key="1">
    <citation type="journal article" date="2019" name="Commun. Biol.">
        <title>The bagworm genome reveals a unique fibroin gene that provides high tensile strength.</title>
        <authorList>
            <person name="Kono N."/>
            <person name="Nakamura H."/>
            <person name="Ohtoshi R."/>
            <person name="Tomita M."/>
            <person name="Numata K."/>
            <person name="Arakawa K."/>
        </authorList>
    </citation>
    <scope>NUCLEOTIDE SEQUENCE [LARGE SCALE GENOMIC DNA]</scope>
</reference>
<evidence type="ECO:0000313" key="2">
    <source>
        <dbReference type="Proteomes" id="UP000299102"/>
    </source>
</evidence>
<protein>
    <submittedName>
        <fullName evidence="1">Uncharacterized protein</fullName>
    </submittedName>
</protein>
<comment type="caution">
    <text evidence="1">The sequence shown here is derived from an EMBL/GenBank/DDBJ whole genome shotgun (WGS) entry which is preliminary data.</text>
</comment>
<keyword evidence="2" id="KW-1185">Reference proteome</keyword>
<dbReference type="EMBL" id="BGZK01000441">
    <property type="protein sequence ID" value="GBP43753.1"/>
    <property type="molecule type" value="Genomic_DNA"/>
</dbReference>
<accession>A0A4C1VY85</accession>
<organism evidence="1 2">
    <name type="scientific">Eumeta variegata</name>
    <name type="common">Bagworm moth</name>
    <name type="synonym">Eumeta japonica</name>
    <dbReference type="NCBI Taxonomy" id="151549"/>
    <lineage>
        <taxon>Eukaryota</taxon>
        <taxon>Metazoa</taxon>
        <taxon>Ecdysozoa</taxon>
        <taxon>Arthropoda</taxon>
        <taxon>Hexapoda</taxon>
        <taxon>Insecta</taxon>
        <taxon>Pterygota</taxon>
        <taxon>Neoptera</taxon>
        <taxon>Endopterygota</taxon>
        <taxon>Lepidoptera</taxon>
        <taxon>Glossata</taxon>
        <taxon>Ditrysia</taxon>
        <taxon>Tineoidea</taxon>
        <taxon>Psychidae</taxon>
        <taxon>Oiketicinae</taxon>
        <taxon>Eumeta</taxon>
    </lineage>
</organism>
<dbReference type="AlphaFoldDB" id="A0A4C1VY85"/>
<gene>
    <name evidence="1" type="ORF">EVAR_29735_1</name>
</gene>
<name>A0A4C1VY85_EUMVA</name>
<sequence length="140" mass="15745">MEALHLCISVNPKAPFVRQRSSGHRGGSIGLFPQSSTNWRSDASNTTAVSHIVRVLKFQMRTWLHGIQSNRSTRSSAVAMLRLWVVECVYKIEIECSHGAHGVSKLRQFFSFDLTRKDGKERAPKHVSEELPLAMTGQKI</sequence>
<proteinExistence type="predicted"/>
<dbReference type="Proteomes" id="UP000299102">
    <property type="component" value="Unassembled WGS sequence"/>
</dbReference>